<feature type="binding site" evidence="2">
    <location>
        <position position="402"/>
    </location>
    <ligand>
        <name>Mn(2+)</name>
        <dbReference type="ChEBI" id="CHEBI:29035"/>
        <label>2</label>
    </ligand>
</feature>
<name>A0A193LFN3_9GAMM</name>
<evidence type="ECO:0000256" key="2">
    <source>
        <dbReference type="PIRSR" id="PIRSR005962-1"/>
    </source>
</evidence>
<dbReference type="GO" id="GO:0016787">
    <property type="term" value="F:hydrolase activity"/>
    <property type="evidence" value="ECO:0007669"/>
    <property type="project" value="UniProtKB-KW"/>
</dbReference>
<dbReference type="InterPro" id="IPR002933">
    <property type="entry name" value="Peptidase_M20"/>
</dbReference>
<dbReference type="InterPro" id="IPR011650">
    <property type="entry name" value="Peptidase_M20_dimer"/>
</dbReference>
<dbReference type="EMBL" id="CP016268">
    <property type="protein sequence ID" value="ANO51271.1"/>
    <property type="molecule type" value="Genomic_DNA"/>
</dbReference>
<sequence length="434" mass="45723">MLRLTTVTVFCGLAFGALAQDAKPQLEASLAEIEPQVIAWRRDLHEHPELSNREFRTAGIVAEHLRALNFDSVTTGVAHTGVVGILRGGKPGPVIALRADMDGLPVQEQTGLPFASKARGEFNGQDVPVMHACGHDTHVAMLMGAASVLAKHREQLAGTVKFIFQPAEEGAPAGEEGGAALMIKEGVLDGPDAPVAIFGLHAWPITTGTLNYRSAGFMAAADNLEITIKGQQTHGSAPWAGVDPVYIAAQVMTALQAIPGRQLDITRGPAVITIGSIHGGVRGNIIPDEVTMAGTIRTFDEGVREELHAKLRRTVTSITEAAGGTAEITIDGYAPVTSNDPVLLRTMMPTLEWAAGPSKVLEHPPITGAEDYSLFQKRIPGLYLMLGVNQPGVAAGQASPNHSPKFDAYEGALITGVRALVGFSMDYAAAHPGD</sequence>
<protein>
    <submittedName>
        <fullName evidence="5">N-acyl-L-amino acid amidohydrolase</fullName>
    </submittedName>
</protein>
<comment type="cofactor">
    <cofactor evidence="2">
        <name>Mn(2+)</name>
        <dbReference type="ChEBI" id="CHEBI:29035"/>
    </cofactor>
    <text evidence="2">The Mn(2+) ion enhances activity.</text>
</comment>
<evidence type="ECO:0000313" key="5">
    <source>
        <dbReference type="EMBL" id="ANO51271.1"/>
    </source>
</evidence>
<dbReference type="Proteomes" id="UP000092695">
    <property type="component" value="Chromosome"/>
</dbReference>
<evidence type="ECO:0000259" key="4">
    <source>
        <dbReference type="Pfam" id="PF07687"/>
    </source>
</evidence>
<feature type="chain" id="PRO_5008260198" evidence="3">
    <location>
        <begin position="20"/>
        <end position="434"/>
    </location>
</feature>
<keyword evidence="2" id="KW-0464">Manganese</keyword>
<dbReference type="RefSeq" id="WP_068615461.1">
    <property type="nucleotide sequence ID" value="NZ_CP016268.1"/>
</dbReference>
<feature type="binding site" evidence="2">
    <location>
        <position position="201"/>
    </location>
    <ligand>
        <name>Mn(2+)</name>
        <dbReference type="ChEBI" id="CHEBI:29035"/>
        <label>2</label>
    </ligand>
</feature>
<organism evidence="5 6">
    <name type="scientific">Woeseia oceani</name>
    <dbReference type="NCBI Taxonomy" id="1548547"/>
    <lineage>
        <taxon>Bacteria</taxon>
        <taxon>Pseudomonadati</taxon>
        <taxon>Pseudomonadota</taxon>
        <taxon>Gammaproteobacteria</taxon>
        <taxon>Woeseiales</taxon>
        <taxon>Woeseiaceae</taxon>
        <taxon>Woeseia</taxon>
    </lineage>
</organism>
<dbReference type="Gene3D" id="3.40.630.10">
    <property type="entry name" value="Zn peptidases"/>
    <property type="match status" value="1"/>
</dbReference>
<dbReference type="Pfam" id="PF07687">
    <property type="entry name" value="M20_dimer"/>
    <property type="match status" value="1"/>
</dbReference>
<dbReference type="PANTHER" id="PTHR11014">
    <property type="entry name" value="PEPTIDASE M20 FAMILY MEMBER"/>
    <property type="match status" value="1"/>
</dbReference>
<dbReference type="Gene3D" id="3.30.70.360">
    <property type="match status" value="1"/>
</dbReference>
<dbReference type="SUPFAM" id="SSF55031">
    <property type="entry name" value="Bacterial exopeptidase dimerisation domain"/>
    <property type="match status" value="1"/>
</dbReference>
<feature type="binding site" evidence="2">
    <location>
        <position position="133"/>
    </location>
    <ligand>
        <name>Mn(2+)</name>
        <dbReference type="ChEBI" id="CHEBI:29035"/>
        <label>2</label>
    </ligand>
</feature>
<dbReference type="InterPro" id="IPR017439">
    <property type="entry name" value="Amidohydrolase"/>
</dbReference>
<keyword evidence="1 5" id="KW-0378">Hydrolase</keyword>
<keyword evidence="2" id="KW-0479">Metal-binding</keyword>
<dbReference type="PIRSF" id="PIRSF005962">
    <property type="entry name" value="Pept_M20D_amidohydro"/>
    <property type="match status" value="1"/>
</dbReference>
<evidence type="ECO:0000313" key="6">
    <source>
        <dbReference type="Proteomes" id="UP000092695"/>
    </source>
</evidence>
<dbReference type="GO" id="GO:0046872">
    <property type="term" value="F:metal ion binding"/>
    <property type="evidence" value="ECO:0007669"/>
    <property type="project" value="UniProtKB-KW"/>
</dbReference>
<dbReference type="KEGG" id="woc:BA177_08710"/>
<dbReference type="AlphaFoldDB" id="A0A193LFN3"/>
<dbReference type="NCBIfam" id="TIGR01891">
    <property type="entry name" value="amidohydrolases"/>
    <property type="match status" value="1"/>
</dbReference>
<accession>A0A193LFN3</accession>
<feature type="binding site" evidence="2">
    <location>
        <position position="135"/>
    </location>
    <ligand>
        <name>Mn(2+)</name>
        <dbReference type="ChEBI" id="CHEBI:29035"/>
        <label>2</label>
    </ligand>
</feature>
<dbReference type="OrthoDB" id="9777385at2"/>
<dbReference type="InterPro" id="IPR036264">
    <property type="entry name" value="Bact_exopeptidase_dim_dom"/>
</dbReference>
<keyword evidence="3" id="KW-0732">Signal</keyword>
<evidence type="ECO:0000256" key="3">
    <source>
        <dbReference type="SAM" id="SignalP"/>
    </source>
</evidence>
<dbReference type="SUPFAM" id="SSF53187">
    <property type="entry name" value="Zn-dependent exopeptidases"/>
    <property type="match status" value="1"/>
</dbReference>
<feature type="signal peptide" evidence="3">
    <location>
        <begin position="1"/>
        <end position="19"/>
    </location>
</feature>
<reference evidence="5 6" key="1">
    <citation type="submission" date="2016-06" db="EMBL/GenBank/DDBJ databases">
        <title>Complete genome sequence of a deep-branching marine Gamma Proteobacterium Woeseia oceani type strain XK5.</title>
        <authorList>
            <person name="Mu D."/>
            <person name="Du Z."/>
        </authorList>
    </citation>
    <scope>NUCLEOTIDE SEQUENCE [LARGE SCALE GENOMIC DNA]</scope>
    <source>
        <strain evidence="5 6">XK5</strain>
    </source>
</reference>
<dbReference type="STRING" id="1548547.BA177_08710"/>
<proteinExistence type="predicted"/>
<keyword evidence="6" id="KW-1185">Reference proteome</keyword>
<evidence type="ECO:0000256" key="1">
    <source>
        <dbReference type="ARBA" id="ARBA00022801"/>
    </source>
</evidence>
<gene>
    <name evidence="5" type="ORF">BA177_08710</name>
</gene>
<dbReference type="Pfam" id="PF01546">
    <property type="entry name" value="Peptidase_M20"/>
    <property type="match status" value="1"/>
</dbReference>
<feature type="domain" description="Peptidase M20 dimerisation" evidence="4">
    <location>
        <begin position="224"/>
        <end position="317"/>
    </location>
</feature>
<dbReference type="PANTHER" id="PTHR11014:SF63">
    <property type="entry name" value="METALLOPEPTIDASE, PUTATIVE (AFU_ORTHOLOGUE AFUA_6G09600)-RELATED"/>
    <property type="match status" value="1"/>
</dbReference>
<feature type="binding site" evidence="2">
    <location>
        <position position="169"/>
    </location>
    <ligand>
        <name>Mn(2+)</name>
        <dbReference type="ChEBI" id="CHEBI:29035"/>
        <label>2</label>
    </ligand>
</feature>